<dbReference type="OrthoDB" id="6279911at2759"/>
<comment type="subunit">
    <text evidence="1">Associates with 90S and pre-40S pre-ribosomal particles.</text>
</comment>
<dbReference type="Pfam" id="PF06102">
    <property type="entry name" value="RRP36"/>
    <property type="match status" value="1"/>
</dbReference>
<accession>A0A3S5CHW8</accession>
<sequence>MLMVDSDQPKCITFKQLKKDRFCFSNGLKNAFKEGKAIMSRNSRKQIDPRFDPDIHGICDLGNWSFLEKEREDNIRAVSKLLKRGVDSDTEAKALRALRLLKQRKATDKDVKFRREFIGRIRKEQEKDLVSGKRVTFLKRGR</sequence>
<evidence type="ECO:0000313" key="2">
    <source>
        <dbReference type="EMBL" id="VEL22733.1"/>
    </source>
</evidence>
<keyword evidence="1" id="KW-0690">Ribosome biogenesis</keyword>
<dbReference type="AlphaFoldDB" id="A0A3S5CHW8"/>
<organism evidence="2 3">
    <name type="scientific">Protopolystoma xenopodis</name>
    <dbReference type="NCBI Taxonomy" id="117903"/>
    <lineage>
        <taxon>Eukaryota</taxon>
        <taxon>Metazoa</taxon>
        <taxon>Spiralia</taxon>
        <taxon>Lophotrochozoa</taxon>
        <taxon>Platyhelminthes</taxon>
        <taxon>Monogenea</taxon>
        <taxon>Polyopisthocotylea</taxon>
        <taxon>Polystomatidea</taxon>
        <taxon>Polystomatidae</taxon>
        <taxon>Protopolystoma</taxon>
    </lineage>
</organism>
<dbReference type="GO" id="GO:1990904">
    <property type="term" value="C:ribonucleoprotein complex"/>
    <property type="evidence" value="ECO:0007669"/>
    <property type="project" value="UniProtKB-KW"/>
</dbReference>
<comment type="subcellular location">
    <subcellularLocation>
        <location evidence="1">Nucleus</location>
        <location evidence="1">Nucleolus</location>
    </subcellularLocation>
</comment>
<proteinExistence type="inferred from homology"/>
<name>A0A3S5CHW8_9PLAT</name>
<comment type="caution">
    <text evidence="2">The sequence shown here is derived from an EMBL/GenBank/DDBJ whole genome shotgun (WGS) entry which is preliminary data.</text>
</comment>
<comment type="similarity">
    <text evidence="1">Belongs to the RRP36 family.</text>
</comment>
<dbReference type="Proteomes" id="UP000784294">
    <property type="component" value="Unassembled WGS sequence"/>
</dbReference>
<reference evidence="2" key="1">
    <citation type="submission" date="2018-11" db="EMBL/GenBank/DDBJ databases">
        <authorList>
            <consortium name="Pathogen Informatics"/>
        </authorList>
    </citation>
    <scope>NUCLEOTIDE SEQUENCE</scope>
</reference>
<keyword evidence="1" id="KW-0539">Nucleus</keyword>
<keyword evidence="3" id="KW-1185">Reference proteome</keyword>
<evidence type="ECO:0000313" key="3">
    <source>
        <dbReference type="Proteomes" id="UP000784294"/>
    </source>
</evidence>
<keyword evidence="1" id="KW-0687">Ribonucleoprotein</keyword>
<evidence type="ECO:0000256" key="1">
    <source>
        <dbReference type="RuleBase" id="RU368027"/>
    </source>
</evidence>
<dbReference type="InterPro" id="IPR009292">
    <property type="entry name" value="RRP36"/>
</dbReference>
<dbReference type="EMBL" id="CAAALY010058118">
    <property type="protein sequence ID" value="VEL22733.1"/>
    <property type="molecule type" value="Genomic_DNA"/>
</dbReference>
<keyword evidence="1" id="KW-0698">rRNA processing</keyword>
<protein>
    <recommendedName>
        <fullName evidence="1">rRNA biogenesis protein RRP36</fullName>
    </recommendedName>
</protein>
<dbReference type="GO" id="GO:0006364">
    <property type="term" value="P:rRNA processing"/>
    <property type="evidence" value="ECO:0007669"/>
    <property type="project" value="UniProtKB-UniRule"/>
</dbReference>
<gene>
    <name evidence="2" type="ORF">PXEA_LOCUS16173</name>
</gene>
<comment type="function">
    <text evidence="1">Component of the 90S pre-ribosome involved in the maturation of rRNAs. Required for early cleavages of the pre-RNAs in the 40S ribosomal subunit maturation pathway.</text>
</comment>
<dbReference type="GO" id="GO:0005730">
    <property type="term" value="C:nucleolus"/>
    <property type="evidence" value="ECO:0007669"/>
    <property type="project" value="UniProtKB-SubCell"/>
</dbReference>